<keyword evidence="6 7" id="KW-0472">Membrane</keyword>
<dbReference type="AlphaFoldDB" id="A0A379GG70"/>
<feature type="transmembrane region" description="Helical" evidence="7">
    <location>
        <begin position="115"/>
        <end position="134"/>
    </location>
</feature>
<evidence type="ECO:0000256" key="3">
    <source>
        <dbReference type="ARBA" id="ARBA00022475"/>
    </source>
</evidence>
<keyword evidence="5 7" id="KW-1133">Transmembrane helix</keyword>
<evidence type="ECO:0000313" key="8">
    <source>
        <dbReference type="EMBL" id="SUC40018.1"/>
    </source>
</evidence>
<reference evidence="8 9" key="1">
    <citation type="submission" date="2018-06" db="EMBL/GenBank/DDBJ databases">
        <authorList>
            <consortium name="Pathogen Informatics"/>
            <person name="Doyle S."/>
        </authorList>
    </citation>
    <scope>NUCLEOTIDE SEQUENCE [LARGE SCALE GENOMIC DNA]</scope>
    <source>
        <strain evidence="8 9">NCTC11938</strain>
    </source>
</reference>
<evidence type="ECO:0000256" key="2">
    <source>
        <dbReference type="ARBA" id="ARBA00022448"/>
    </source>
</evidence>
<dbReference type="InterPro" id="IPR000109">
    <property type="entry name" value="POT_fam"/>
</dbReference>
<dbReference type="Proteomes" id="UP000254191">
    <property type="component" value="Unassembled WGS sequence"/>
</dbReference>
<evidence type="ECO:0000256" key="6">
    <source>
        <dbReference type="ARBA" id="ARBA00023136"/>
    </source>
</evidence>
<dbReference type="GO" id="GO:0022857">
    <property type="term" value="F:transmembrane transporter activity"/>
    <property type="evidence" value="ECO:0007669"/>
    <property type="project" value="InterPro"/>
</dbReference>
<name>A0A379GG70_PROMI</name>
<dbReference type="SUPFAM" id="SSF103473">
    <property type="entry name" value="MFS general substrate transporter"/>
    <property type="match status" value="1"/>
</dbReference>
<comment type="subcellular location">
    <subcellularLocation>
        <location evidence="1">Cell membrane</location>
        <topology evidence="1">Multi-pass membrane protein</topology>
    </subcellularLocation>
</comment>
<evidence type="ECO:0000256" key="4">
    <source>
        <dbReference type="ARBA" id="ARBA00022692"/>
    </source>
</evidence>
<feature type="transmembrane region" description="Helical" evidence="7">
    <location>
        <begin position="75"/>
        <end position="103"/>
    </location>
</feature>
<feature type="transmembrane region" description="Helical" evidence="7">
    <location>
        <begin position="45"/>
        <end position="63"/>
    </location>
</feature>
<dbReference type="PANTHER" id="PTHR23517:SF15">
    <property type="entry name" value="PROTON-DEPENDENT OLIGOPEPTIDE FAMILY TRANSPORT PROTEIN"/>
    <property type="match status" value="1"/>
</dbReference>
<dbReference type="PANTHER" id="PTHR23517">
    <property type="entry name" value="RESISTANCE PROTEIN MDTM, PUTATIVE-RELATED-RELATED"/>
    <property type="match status" value="1"/>
</dbReference>
<organism evidence="8 9">
    <name type="scientific">Proteus mirabilis</name>
    <dbReference type="NCBI Taxonomy" id="584"/>
    <lineage>
        <taxon>Bacteria</taxon>
        <taxon>Pseudomonadati</taxon>
        <taxon>Pseudomonadota</taxon>
        <taxon>Gammaproteobacteria</taxon>
        <taxon>Enterobacterales</taxon>
        <taxon>Morganellaceae</taxon>
        <taxon>Proteus</taxon>
    </lineage>
</organism>
<dbReference type="Gene3D" id="1.20.1250.20">
    <property type="entry name" value="MFS general substrate transporter like domains"/>
    <property type="match status" value="1"/>
</dbReference>
<evidence type="ECO:0000313" key="9">
    <source>
        <dbReference type="Proteomes" id="UP000254191"/>
    </source>
</evidence>
<dbReference type="Pfam" id="PF00854">
    <property type="entry name" value="PTR2"/>
    <property type="match status" value="1"/>
</dbReference>
<sequence length="182" mass="19446">MGFEIPAVWFQSVNALFIIILAPVFSWLWPMLARNNMNLSSMSKFVIGILFAAGGFTVMMYASESVLATGSGVSPLWLISSILLLTLGELCLSPIGLATMTILAPARMRGQVMGLWFCASALGNLAAGLMGGNIRPDKLDVMPDFFSHVSIALVICAVVLAALIIPVRKLLQSADDKENAQA</sequence>
<evidence type="ECO:0000256" key="5">
    <source>
        <dbReference type="ARBA" id="ARBA00022989"/>
    </source>
</evidence>
<feature type="transmembrane region" description="Helical" evidence="7">
    <location>
        <begin position="146"/>
        <end position="167"/>
    </location>
</feature>
<gene>
    <name evidence="8" type="primary">dtpT_1</name>
    <name evidence="8" type="ORF">NCTC11938_04300</name>
</gene>
<keyword evidence="2" id="KW-0813">Transport</keyword>
<feature type="transmembrane region" description="Helical" evidence="7">
    <location>
        <begin position="12"/>
        <end position="33"/>
    </location>
</feature>
<dbReference type="GO" id="GO:0005886">
    <property type="term" value="C:plasma membrane"/>
    <property type="evidence" value="ECO:0007669"/>
    <property type="project" value="UniProtKB-SubCell"/>
</dbReference>
<dbReference type="InterPro" id="IPR050171">
    <property type="entry name" value="MFS_Transporters"/>
</dbReference>
<keyword evidence="3" id="KW-1003">Cell membrane</keyword>
<accession>A0A379GG70</accession>
<dbReference type="InterPro" id="IPR036259">
    <property type="entry name" value="MFS_trans_sf"/>
</dbReference>
<keyword evidence="4 7" id="KW-0812">Transmembrane</keyword>
<evidence type="ECO:0000256" key="1">
    <source>
        <dbReference type="ARBA" id="ARBA00004651"/>
    </source>
</evidence>
<dbReference type="EMBL" id="UGTS01000006">
    <property type="protein sequence ID" value="SUC40018.1"/>
    <property type="molecule type" value="Genomic_DNA"/>
</dbReference>
<protein>
    <submittedName>
        <fullName evidence="8">Di-/tripeptide transporter</fullName>
    </submittedName>
</protein>
<proteinExistence type="predicted"/>
<evidence type="ECO:0000256" key="7">
    <source>
        <dbReference type="SAM" id="Phobius"/>
    </source>
</evidence>